<keyword evidence="12" id="KW-0340">Growth factor binding</keyword>
<keyword evidence="11" id="KW-0325">Glycoprotein</keyword>
<keyword evidence="6 14" id="KW-0812">Transmembrane</keyword>
<evidence type="ECO:0000256" key="5">
    <source>
        <dbReference type="ARBA" id="ARBA00022525"/>
    </source>
</evidence>
<evidence type="ECO:0000256" key="1">
    <source>
        <dbReference type="ARBA" id="ARBA00004475"/>
    </source>
</evidence>
<evidence type="ECO:0000256" key="9">
    <source>
        <dbReference type="ARBA" id="ARBA00023136"/>
    </source>
</evidence>
<evidence type="ECO:0000256" key="4">
    <source>
        <dbReference type="ARBA" id="ARBA00008326"/>
    </source>
</evidence>
<dbReference type="GO" id="GO:0071914">
    <property type="term" value="C:prominosome"/>
    <property type="evidence" value="ECO:0007669"/>
    <property type="project" value="TreeGrafter"/>
</dbReference>
<name>L5K554_PTEAL</name>
<dbReference type="eggNOG" id="ENOG502RZQ6">
    <property type="taxonomic scope" value="Eukaryota"/>
</dbReference>
<dbReference type="FunCoup" id="L5K554">
    <property type="interactions" value="518"/>
</dbReference>
<feature type="compositionally biased region" description="Polar residues" evidence="13">
    <location>
        <begin position="889"/>
        <end position="909"/>
    </location>
</feature>
<feature type="region of interest" description="Disordered" evidence="13">
    <location>
        <begin position="881"/>
        <end position="912"/>
    </location>
</feature>
<dbReference type="AlphaFoldDB" id="L5K554"/>
<keyword evidence="8 14" id="KW-1133">Transmembrane helix</keyword>
<dbReference type="GO" id="GO:0045494">
    <property type="term" value="P:photoreceptor cell maintenance"/>
    <property type="evidence" value="ECO:0007669"/>
    <property type="project" value="TreeGrafter"/>
</dbReference>
<dbReference type="GO" id="GO:0016324">
    <property type="term" value="C:apical plasma membrane"/>
    <property type="evidence" value="ECO:0007669"/>
    <property type="project" value="TreeGrafter"/>
</dbReference>
<dbReference type="InterPro" id="IPR008795">
    <property type="entry name" value="Prominin"/>
</dbReference>
<dbReference type="STRING" id="9402.L5K554"/>
<gene>
    <name evidence="15" type="ORF">PAL_GLEAN10022686</name>
</gene>
<dbReference type="InParanoid" id="L5K554"/>
<evidence type="ECO:0000256" key="10">
    <source>
        <dbReference type="ARBA" id="ARBA00023157"/>
    </source>
</evidence>
<comment type="similarity">
    <text evidence="3">Belongs to the prominin family.</text>
</comment>
<comment type="subcellular location">
    <subcellularLocation>
        <location evidence="1">Cell projection</location>
        <location evidence="1">Microvillus membrane</location>
        <topology evidence="1">Multi-pass membrane protein</topology>
    </subcellularLocation>
    <subcellularLocation>
        <location evidence="2">Secreted</location>
    </subcellularLocation>
</comment>
<feature type="transmembrane region" description="Helical" evidence="14">
    <location>
        <begin position="274"/>
        <end position="296"/>
    </location>
</feature>
<evidence type="ECO:0000256" key="7">
    <source>
        <dbReference type="ARBA" id="ARBA00022729"/>
    </source>
</evidence>
<feature type="transmembrane region" description="Helical" evidence="14">
    <location>
        <begin position="727"/>
        <end position="745"/>
    </location>
</feature>
<organism evidence="15 16">
    <name type="scientific">Pteropus alecto</name>
    <name type="common">Black flying fox</name>
    <dbReference type="NCBI Taxonomy" id="9402"/>
    <lineage>
        <taxon>Eukaryota</taxon>
        <taxon>Metazoa</taxon>
        <taxon>Chordata</taxon>
        <taxon>Craniata</taxon>
        <taxon>Vertebrata</taxon>
        <taxon>Euteleostomi</taxon>
        <taxon>Mammalia</taxon>
        <taxon>Eutheria</taxon>
        <taxon>Laurasiatheria</taxon>
        <taxon>Chiroptera</taxon>
        <taxon>Yinpterochiroptera</taxon>
        <taxon>Pteropodoidea</taxon>
        <taxon>Pteropodidae</taxon>
        <taxon>Pteropodinae</taxon>
        <taxon>Pteropus</taxon>
    </lineage>
</organism>
<feature type="transmembrane region" description="Helical" evidence="14">
    <location>
        <begin position="645"/>
        <end position="668"/>
    </location>
</feature>
<keyword evidence="16" id="KW-1185">Reference proteome</keyword>
<proteinExistence type="inferred from homology"/>
<dbReference type="GO" id="GO:0060219">
    <property type="term" value="P:camera-type eye photoreceptor cell differentiation"/>
    <property type="evidence" value="ECO:0007669"/>
    <property type="project" value="TreeGrafter"/>
</dbReference>
<dbReference type="Pfam" id="PF05478">
    <property type="entry name" value="Prominin"/>
    <property type="match status" value="3"/>
</dbReference>
<reference evidence="16" key="1">
    <citation type="journal article" date="2013" name="Science">
        <title>Comparative analysis of bat genomes provides insight into the evolution of flight and immunity.</title>
        <authorList>
            <person name="Zhang G."/>
            <person name="Cowled C."/>
            <person name="Shi Z."/>
            <person name="Huang Z."/>
            <person name="Bishop-Lilly K.A."/>
            <person name="Fang X."/>
            <person name="Wynne J.W."/>
            <person name="Xiong Z."/>
            <person name="Baker M.L."/>
            <person name="Zhao W."/>
            <person name="Tachedjian M."/>
            <person name="Zhu Y."/>
            <person name="Zhou P."/>
            <person name="Jiang X."/>
            <person name="Ng J."/>
            <person name="Yang L."/>
            <person name="Wu L."/>
            <person name="Xiao J."/>
            <person name="Feng Y."/>
            <person name="Chen Y."/>
            <person name="Sun X."/>
            <person name="Zhang Y."/>
            <person name="Marsh G.A."/>
            <person name="Crameri G."/>
            <person name="Broder C.C."/>
            <person name="Frey K.G."/>
            <person name="Wang L.F."/>
            <person name="Wang J."/>
        </authorList>
    </citation>
    <scope>NUCLEOTIDE SEQUENCE [LARGE SCALE GENOMIC DNA]</scope>
</reference>
<evidence type="ECO:0000313" key="16">
    <source>
        <dbReference type="Proteomes" id="UP000010552"/>
    </source>
</evidence>
<keyword evidence="7" id="KW-0732">Signal</keyword>
<dbReference type="GO" id="GO:0019838">
    <property type="term" value="F:growth factor binding"/>
    <property type="evidence" value="ECO:0007669"/>
    <property type="project" value="UniProtKB-KW"/>
</dbReference>
<protein>
    <submittedName>
        <fullName evidence="15">Prominin-1</fullName>
    </submittedName>
</protein>
<evidence type="ECO:0000256" key="6">
    <source>
        <dbReference type="ARBA" id="ARBA00022692"/>
    </source>
</evidence>
<sequence length="982" mass="110150">MQFIPLWCHDEVRAGDRGGAGVVGGFPEEAASKLKPGEGICWERAPGARHVWSPQSWQRRGVVLCGKAGQPEKQKGPIPNIKSTLNSIGLDIKQKNEQISIQNKLSRFMDPINYVESYIYNKLRKLKEYDSYRWLSSLVICCFLTLVTTFYSLGILCGIFGYDPNASPTRRGCISNTGGIFLMTLSTLKLYKLDAEQKLTVHARHETLPRALFREKLGFVLAVLTAPSSFPSLNPPGPNWYVGAYLPLELLLTPLSTLYLDAEPRWPLSDSQGGVGISFLFCWLLMIIVVLTFVIGGNVEKLVCEPYQNRKLFQVLDTPYLLNENWKYYLSGIIFNKPDINLTFGQIYSDCKENKGIYATLKLENRYNISEYLNVQEYTENINSYFDNLNIKIDNIVLLDDAGRRSLMDFVSSGVDRINYDAYLAETTKAPTKVNLLLFADVLQEKANQLQPQDGAQEGPASPRGLLRTVRGSVTWGLGAAPPRGSQAHRRPCTRRAACSRRDCPAQRSGAQRGCSRARESGVDFIRFPLQPPGNLRSSLIRNEQMIRRIYHDQVIPLELSMASVSDIISSLDSAQKFIVKNISSIIIKASKKYGNTILGYFKLYLQWVKVSITEQIAACKPVATALDSAVDVFLCNYIVEPMNLFWFGIGKATIFLLPAIIFAVKLAKYYRRMDSEDVYDDPVTSDKLNISMIQFSICRMGWIPAYCIMEHEERALGSNPFEDMRIHSLTLLSFLLLAAQALLVGGKKEVKNRRVSKAATDKMHTLGKAHIEEKSQPPKHLTKGKFVTQDQASCRWVVTEKEEGVVLKVECTRQDETFSCFFAGNPTSCLESTQKSVYWKQIGRNLRSQKVICGDSKSILMTRVCRKKFPESNLKLVNSTLIRKKPNQESMDPSPTEQSTANEASITEPNKVKKFAPEEKVTVKDNALSGPAEAKTVATDDPKCVEDPDMVNQSKVALEFCGESWSALCKFFITLVQGISC</sequence>
<evidence type="ECO:0000256" key="8">
    <source>
        <dbReference type="ARBA" id="ARBA00022989"/>
    </source>
</evidence>
<keyword evidence="10" id="KW-1015">Disulfide bond</keyword>
<dbReference type="Proteomes" id="UP000010552">
    <property type="component" value="Unassembled WGS sequence"/>
</dbReference>
<dbReference type="InterPro" id="IPR010510">
    <property type="entry name" value="FGF1-bd"/>
</dbReference>
<accession>L5K554</accession>
<evidence type="ECO:0000313" key="15">
    <source>
        <dbReference type="EMBL" id="ELK06472.1"/>
    </source>
</evidence>
<dbReference type="PANTHER" id="PTHR22730">
    <property type="entry name" value="PROMININ PROM PROTEIN"/>
    <property type="match status" value="1"/>
</dbReference>
<dbReference type="PANTHER" id="PTHR22730:SF3">
    <property type="entry name" value="PROMININ-1"/>
    <property type="match status" value="1"/>
</dbReference>
<dbReference type="GO" id="GO:0009986">
    <property type="term" value="C:cell surface"/>
    <property type="evidence" value="ECO:0007669"/>
    <property type="project" value="TreeGrafter"/>
</dbReference>
<dbReference type="GO" id="GO:0005929">
    <property type="term" value="C:cilium"/>
    <property type="evidence" value="ECO:0007669"/>
    <property type="project" value="TreeGrafter"/>
</dbReference>
<evidence type="ECO:0000256" key="13">
    <source>
        <dbReference type="SAM" id="MobiDB-lite"/>
    </source>
</evidence>
<evidence type="ECO:0000256" key="14">
    <source>
        <dbReference type="SAM" id="Phobius"/>
    </source>
</evidence>
<keyword evidence="9 14" id="KW-0472">Membrane</keyword>
<evidence type="ECO:0000256" key="12">
    <source>
        <dbReference type="ARBA" id="ARBA00023183"/>
    </source>
</evidence>
<feature type="transmembrane region" description="Helical" evidence="14">
    <location>
        <begin position="134"/>
        <end position="162"/>
    </location>
</feature>
<evidence type="ECO:0000256" key="3">
    <source>
        <dbReference type="ARBA" id="ARBA00006058"/>
    </source>
</evidence>
<keyword evidence="5" id="KW-0964">Secreted</keyword>
<evidence type="ECO:0000256" key="2">
    <source>
        <dbReference type="ARBA" id="ARBA00004613"/>
    </source>
</evidence>
<dbReference type="Pfam" id="PF06473">
    <property type="entry name" value="FGF-BP1"/>
    <property type="match status" value="1"/>
</dbReference>
<evidence type="ECO:0000256" key="11">
    <source>
        <dbReference type="ARBA" id="ARBA00023180"/>
    </source>
</evidence>
<dbReference type="EMBL" id="KB031030">
    <property type="protein sequence ID" value="ELK06472.1"/>
    <property type="molecule type" value="Genomic_DNA"/>
</dbReference>
<dbReference type="GO" id="GO:0031528">
    <property type="term" value="C:microvillus membrane"/>
    <property type="evidence" value="ECO:0007669"/>
    <property type="project" value="UniProtKB-SubCell"/>
</dbReference>
<comment type="similarity">
    <text evidence="4">Belongs to the fibroblast growth factor-binding protein family.</text>
</comment>
<dbReference type="GO" id="GO:0015485">
    <property type="term" value="F:cholesterol binding"/>
    <property type="evidence" value="ECO:0007669"/>
    <property type="project" value="TreeGrafter"/>
</dbReference>